<reference evidence="11 12" key="1">
    <citation type="submission" date="2018-11" db="EMBL/GenBank/DDBJ databases">
        <title>Complete genome sequence of Paenibacillus baekrokdamisoli strain KCTC 33723.</title>
        <authorList>
            <person name="Kang S.W."/>
            <person name="Lee K.C."/>
            <person name="Kim K.K."/>
            <person name="Kim J.S."/>
            <person name="Kim D.S."/>
            <person name="Ko S.H."/>
            <person name="Yang S.H."/>
            <person name="Lee J.S."/>
        </authorList>
    </citation>
    <scope>NUCLEOTIDE SEQUENCE [LARGE SCALE GENOMIC DNA]</scope>
    <source>
        <strain evidence="11 12">KCTC 33723</strain>
    </source>
</reference>
<dbReference type="Pfam" id="PF02518">
    <property type="entry name" value="HATPase_c"/>
    <property type="match status" value="1"/>
</dbReference>
<dbReference type="GO" id="GO:0005524">
    <property type="term" value="F:ATP binding"/>
    <property type="evidence" value="ECO:0007669"/>
    <property type="project" value="UniProtKB-KW"/>
</dbReference>
<protein>
    <recommendedName>
        <fullName evidence="2">histidine kinase</fullName>
        <ecNumber evidence="2">2.7.13.3</ecNumber>
    </recommendedName>
</protein>
<evidence type="ECO:0000313" key="11">
    <source>
        <dbReference type="EMBL" id="BBH19713.1"/>
    </source>
</evidence>
<feature type="transmembrane region" description="Helical" evidence="9">
    <location>
        <begin position="43"/>
        <end position="63"/>
    </location>
</feature>
<proteinExistence type="predicted"/>
<dbReference type="EC" id="2.7.13.3" evidence="2"/>
<sequence length="419" mass="47463">MALVVSLAGEFKFYPFHNNFRVSLASAAFFFCLLWNRHIHTLIFGIIIALTVPLFRIAADVFIYDQLHFSQAFHVNYSVFFYYLTYTLLFYLFRIHLFEHRPFVMGILAILAEVAASIVELWFRSPVTVEDFTVPEINELVLIAIFRSFCVIGFFTLMKHREQQLAEKQKQQQYEQMLMLISHLYEESIQLKKTQQDAERITRDSYALYQRLKDEASLPDGEQLARSALQIAGQIHEIKKDNQRIYAGIHNIISSESVTEFMPIQELGDVVVKSNQKYAQMLGKTIDLQLITVGTHPLYPVNTILSLLNNLVSNAVESIAASGIITISAHRDGDSLQLEVHDNGPGISPKIHEALFEPGFTTKYDKSGNSSTGIGLYYVRELAGSLQGEVSFRSCNSGETGTTFILRLPIDNLISKSKG</sequence>
<keyword evidence="9" id="KW-0812">Transmembrane</keyword>
<evidence type="ECO:0000256" key="8">
    <source>
        <dbReference type="ARBA" id="ARBA00023012"/>
    </source>
</evidence>
<keyword evidence="9" id="KW-1133">Transmembrane helix</keyword>
<dbReference type="KEGG" id="pbk:Back11_10580"/>
<dbReference type="SMART" id="SM00387">
    <property type="entry name" value="HATPase_c"/>
    <property type="match status" value="1"/>
</dbReference>
<accession>A0A3G9J4Q0</accession>
<comment type="catalytic activity">
    <reaction evidence="1">
        <text>ATP + protein L-histidine = ADP + protein N-phospho-L-histidine.</text>
        <dbReference type="EC" id="2.7.13.3"/>
    </reaction>
</comment>
<evidence type="ECO:0000313" key="12">
    <source>
        <dbReference type="Proteomes" id="UP000275368"/>
    </source>
</evidence>
<evidence type="ECO:0000256" key="4">
    <source>
        <dbReference type="ARBA" id="ARBA00022679"/>
    </source>
</evidence>
<feature type="transmembrane region" description="Helical" evidence="9">
    <location>
        <begin position="137"/>
        <end position="158"/>
    </location>
</feature>
<dbReference type="InterPro" id="IPR036890">
    <property type="entry name" value="HATPase_C_sf"/>
</dbReference>
<gene>
    <name evidence="11" type="ORF">Back11_10580</name>
</gene>
<keyword evidence="12" id="KW-1185">Reference proteome</keyword>
<dbReference type="GO" id="GO:0004673">
    <property type="term" value="F:protein histidine kinase activity"/>
    <property type="evidence" value="ECO:0007669"/>
    <property type="project" value="UniProtKB-EC"/>
</dbReference>
<evidence type="ECO:0000256" key="9">
    <source>
        <dbReference type="SAM" id="Phobius"/>
    </source>
</evidence>
<dbReference type="InterPro" id="IPR005467">
    <property type="entry name" value="His_kinase_dom"/>
</dbReference>
<dbReference type="PANTHER" id="PTHR44936">
    <property type="entry name" value="SENSOR PROTEIN CREC"/>
    <property type="match status" value="1"/>
</dbReference>
<feature type="transmembrane region" description="Helical" evidence="9">
    <location>
        <begin position="20"/>
        <end position="36"/>
    </location>
</feature>
<feature type="transmembrane region" description="Helical" evidence="9">
    <location>
        <begin position="105"/>
        <end position="125"/>
    </location>
</feature>
<evidence type="ECO:0000259" key="10">
    <source>
        <dbReference type="PROSITE" id="PS50109"/>
    </source>
</evidence>
<feature type="transmembrane region" description="Helical" evidence="9">
    <location>
        <begin position="75"/>
        <end position="93"/>
    </location>
</feature>
<dbReference type="Proteomes" id="UP000275368">
    <property type="component" value="Chromosome"/>
</dbReference>
<dbReference type="AlphaFoldDB" id="A0A3G9J4Q0"/>
<dbReference type="GO" id="GO:0000160">
    <property type="term" value="P:phosphorelay signal transduction system"/>
    <property type="evidence" value="ECO:0007669"/>
    <property type="project" value="UniProtKB-KW"/>
</dbReference>
<keyword evidence="8" id="KW-0902">Two-component regulatory system</keyword>
<dbReference type="SUPFAM" id="SSF55874">
    <property type="entry name" value="ATPase domain of HSP90 chaperone/DNA topoisomerase II/histidine kinase"/>
    <property type="match status" value="1"/>
</dbReference>
<keyword evidence="7" id="KW-0067">ATP-binding</keyword>
<evidence type="ECO:0000256" key="3">
    <source>
        <dbReference type="ARBA" id="ARBA00022553"/>
    </source>
</evidence>
<evidence type="ECO:0000256" key="2">
    <source>
        <dbReference type="ARBA" id="ARBA00012438"/>
    </source>
</evidence>
<dbReference type="InterPro" id="IPR004358">
    <property type="entry name" value="Sig_transdc_His_kin-like_C"/>
</dbReference>
<keyword evidence="6 11" id="KW-0418">Kinase</keyword>
<evidence type="ECO:0000256" key="6">
    <source>
        <dbReference type="ARBA" id="ARBA00022777"/>
    </source>
</evidence>
<dbReference type="Gene3D" id="3.30.565.10">
    <property type="entry name" value="Histidine kinase-like ATPase, C-terminal domain"/>
    <property type="match status" value="1"/>
</dbReference>
<dbReference type="PRINTS" id="PR00344">
    <property type="entry name" value="BCTRLSENSOR"/>
</dbReference>
<dbReference type="PROSITE" id="PS50109">
    <property type="entry name" value="HIS_KIN"/>
    <property type="match status" value="1"/>
</dbReference>
<feature type="domain" description="Histidine kinase" evidence="10">
    <location>
        <begin position="304"/>
        <end position="412"/>
    </location>
</feature>
<dbReference type="InterPro" id="IPR050980">
    <property type="entry name" value="2C_sensor_his_kinase"/>
</dbReference>
<keyword evidence="9" id="KW-0472">Membrane</keyword>
<keyword evidence="5" id="KW-0547">Nucleotide-binding</keyword>
<name>A0A3G9J4Q0_9BACL</name>
<evidence type="ECO:0000256" key="5">
    <source>
        <dbReference type="ARBA" id="ARBA00022741"/>
    </source>
</evidence>
<keyword evidence="4" id="KW-0808">Transferase</keyword>
<dbReference type="PANTHER" id="PTHR44936:SF9">
    <property type="entry name" value="SENSOR PROTEIN CREC"/>
    <property type="match status" value="1"/>
</dbReference>
<dbReference type="EMBL" id="AP019308">
    <property type="protein sequence ID" value="BBH19713.1"/>
    <property type="molecule type" value="Genomic_DNA"/>
</dbReference>
<evidence type="ECO:0000256" key="1">
    <source>
        <dbReference type="ARBA" id="ARBA00000085"/>
    </source>
</evidence>
<evidence type="ECO:0000256" key="7">
    <source>
        <dbReference type="ARBA" id="ARBA00022840"/>
    </source>
</evidence>
<organism evidence="11 12">
    <name type="scientific">Paenibacillus baekrokdamisoli</name>
    <dbReference type="NCBI Taxonomy" id="1712516"/>
    <lineage>
        <taxon>Bacteria</taxon>
        <taxon>Bacillati</taxon>
        <taxon>Bacillota</taxon>
        <taxon>Bacilli</taxon>
        <taxon>Bacillales</taxon>
        <taxon>Paenibacillaceae</taxon>
        <taxon>Paenibacillus</taxon>
    </lineage>
</organism>
<keyword evidence="3" id="KW-0597">Phosphoprotein</keyword>
<dbReference type="InterPro" id="IPR003594">
    <property type="entry name" value="HATPase_dom"/>
</dbReference>